<protein>
    <recommendedName>
        <fullName evidence="4">4,5-dihydroxyphthalate decarboxylase</fullName>
    </recommendedName>
</protein>
<sequence>MTTQTTVDLTLAMAYYEHVAGLTSGRVPVEGARVRWLELPVEEIFHRFYEYREWELSEMSMGKYIAQVSQGDDSMVGLPVFPSRVFRHSAFYVRAGEITAPERLRGKRLGIPEWAQTAAVYMRGLLTQEWGIPLEEVRWFQAGVNQPGRREHVKLALPPGVELTPVPGRSLNDMLLAGDIDAVLSAHPPARRGARGARQPGAAPVDR</sequence>
<keyword evidence="3" id="KW-1185">Reference proteome</keyword>
<proteinExistence type="predicted"/>
<evidence type="ECO:0000313" key="2">
    <source>
        <dbReference type="EMBL" id="GAA4519085.1"/>
    </source>
</evidence>
<accession>A0ABP8R671</accession>
<evidence type="ECO:0008006" key="4">
    <source>
        <dbReference type="Google" id="ProtNLM"/>
    </source>
</evidence>
<evidence type="ECO:0000256" key="1">
    <source>
        <dbReference type="SAM" id="MobiDB-lite"/>
    </source>
</evidence>
<feature type="region of interest" description="Disordered" evidence="1">
    <location>
        <begin position="187"/>
        <end position="207"/>
    </location>
</feature>
<reference evidence="3" key="1">
    <citation type="journal article" date="2019" name="Int. J. Syst. Evol. Microbiol.">
        <title>The Global Catalogue of Microorganisms (GCM) 10K type strain sequencing project: providing services to taxonomists for standard genome sequencing and annotation.</title>
        <authorList>
            <consortium name="The Broad Institute Genomics Platform"/>
            <consortium name="The Broad Institute Genome Sequencing Center for Infectious Disease"/>
            <person name="Wu L."/>
            <person name="Ma J."/>
        </authorList>
    </citation>
    <scope>NUCLEOTIDE SEQUENCE [LARGE SCALE GENOMIC DNA]</scope>
    <source>
        <strain evidence="3">JCM 17933</strain>
    </source>
</reference>
<feature type="compositionally biased region" description="Low complexity" evidence="1">
    <location>
        <begin position="196"/>
        <end position="207"/>
    </location>
</feature>
<dbReference type="SUPFAM" id="SSF53850">
    <property type="entry name" value="Periplasmic binding protein-like II"/>
    <property type="match status" value="1"/>
</dbReference>
<dbReference type="Proteomes" id="UP001500503">
    <property type="component" value="Unassembled WGS sequence"/>
</dbReference>
<name>A0ABP8R671_9ACTN</name>
<organism evidence="2 3">
    <name type="scientific">Actinoallomurus oryzae</name>
    <dbReference type="NCBI Taxonomy" id="502180"/>
    <lineage>
        <taxon>Bacteria</taxon>
        <taxon>Bacillati</taxon>
        <taxon>Actinomycetota</taxon>
        <taxon>Actinomycetes</taxon>
        <taxon>Streptosporangiales</taxon>
        <taxon>Thermomonosporaceae</taxon>
        <taxon>Actinoallomurus</taxon>
    </lineage>
</organism>
<evidence type="ECO:0000313" key="3">
    <source>
        <dbReference type="Proteomes" id="UP001500503"/>
    </source>
</evidence>
<dbReference type="EMBL" id="BAABHF010000061">
    <property type="protein sequence ID" value="GAA4519085.1"/>
    <property type="molecule type" value="Genomic_DNA"/>
</dbReference>
<gene>
    <name evidence="2" type="ORF">GCM10023191_094200</name>
</gene>
<dbReference type="RefSeq" id="WP_345475158.1">
    <property type="nucleotide sequence ID" value="NZ_BAABHF010000061.1"/>
</dbReference>
<comment type="caution">
    <text evidence="2">The sequence shown here is derived from an EMBL/GenBank/DDBJ whole genome shotgun (WGS) entry which is preliminary data.</text>
</comment>